<dbReference type="Pfam" id="PF01527">
    <property type="entry name" value="HTH_Tnp_1"/>
    <property type="match status" value="1"/>
</dbReference>
<dbReference type="InterPro" id="IPR002514">
    <property type="entry name" value="Transposase_8"/>
</dbReference>
<gene>
    <name evidence="1" type="ORF">FP507_03625</name>
</gene>
<organism evidence="1 2">
    <name type="scientific">Chlorobium phaeovibrioides</name>
    <dbReference type="NCBI Taxonomy" id="1094"/>
    <lineage>
        <taxon>Bacteria</taxon>
        <taxon>Pseudomonadati</taxon>
        <taxon>Chlorobiota</taxon>
        <taxon>Chlorobiia</taxon>
        <taxon>Chlorobiales</taxon>
        <taxon>Chlorobiaceae</taxon>
        <taxon>Chlorobium/Pelodictyon group</taxon>
        <taxon>Chlorobium</taxon>
    </lineage>
</organism>
<proteinExistence type="predicted"/>
<dbReference type="SUPFAM" id="SSF46689">
    <property type="entry name" value="Homeodomain-like"/>
    <property type="match status" value="1"/>
</dbReference>
<dbReference type="GO" id="GO:0004803">
    <property type="term" value="F:transposase activity"/>
    <property type="evidence" value="ECO:0007669"/>
    <property type="project" value="InterPro"/>
</dbReference>
<comment type="caution">
    <text evidence="1">The sequence shown here is derived from an EMBL/GenBank/DDBJ whole genome shotgun (WGS) entry which is preliminary data.</text>
</comment>
<dbReference type="RefSeq" id="WP_151419259.1">
    <property type="nucleotide sequence ID" value="NZ_VMRG01000001.1"/>
</dbReference>
<dbReference type="GO" id="GO:0003677">
    <property type="term" value="F:DNA binding"/>
    <property type="evidence" value="ECO:0007669"/>
    <property type="project" value="InterPro"/>
</dbReference>
<protein>
    <submittedName>
        <fullName evidence="1">Transposase</fullName>
    </submittedName>
</protein>
<dbReference type="AlphaFoldDB" id="A0A5M8IA78"/>
<evidence type="ECO:0000313" key="2">
    <source>
        <dbReference type="Proteomes" id="UP000327458"/>
    </source>
</evidence>
<name>A0A5M8IA78_CHLPH</name>
<evidence type="ECO:0000313" key="1">
    <source>
        <dbReference type="EMBL" id="KAA6232281.1"/>
    </source>
</evidence>
<reference evidence="1 2" key="1">
    <citation type="submission" date="2019-07" db="EMBL/GenBank/DDBJ databases">
        <title>Draft genome Sequence of Chlorobium phaeovibrioides sp. strain PhvTcv-s14, from the Phylum Chlorobi.</title>
        <authorList>
            <person name="Babenko V."/>
            <person name="Boldyreva D."/>
            <person name="Kanygina A."/>
            <person name="Selezneva O."/>
            <person name="Akopiyan T."/>
            <person name="Lunina O."/>
        </authorList>
    </citation>
    <scope>NUCLEOTIDE SEQUENCE [LARGE SCALE GENOMIC DNA]</scope>
    <source>
        <strain evidence="1 2">GrTcv12</strain>
    </source>
</reference>
<dbReference type="Proteomes" id="UP000327458">
    <property type="component" value="Unassembled WGS sequence"/>
</dbReference>
<accession>A0A5M8IA78</accession>
<dbReference type="InterPro" id="IPR009057">
    <property type="entry name" value="Homeodomain-like_sf"/>
</dbReference>
<dbReference type="Gene3D" id="1.10.10.60">
    <property type="entry name" value="Homeodomain-like"/>
    <property type="match status" value="1"/>
</dbReference>
<dbReference type="EMBL" id="VMRG01000001">
    <property type="protein sequence ID" value="KAA6232281.1"/>
    <property type="molecule type" value="Genomic_DNA"/>
</dbReference>
<sequence>MGYSRAAKVGILKKVLPPESRSIAEISRESGVNQQTIRNWIKQHESGAFNDVSAAVSDKTAQRLSHRPMLTHRGGLWATTQTILLETSMNITIYLAQRS</sequence>
<dbReference type="GO" id="GO:0006313">
    <property type="term" value="P:DNA transposition"/>
    <property type="evidence" value="ECO:0007669"/>
    <property type="project" value="InterPro"/>
</dbReference>